<dbReference type="STRING" id="373672.SAMN05421785_103548"/>
<evidence type="ECO:0000313" key="3">
    <source>
        <dbReference type="Proteomes" id="UP000185781"/>
    </source>
</evidence>
<keyword evidence="1" id="KW-0472">Membrane</keyword>
<keyword evidence="1" id="KW-1133">Transmembrane helix</keyword>
<dbReference type="AlphaFoldDB" id="A0A1N7MW84"/>
<evidence type="ECO:0000256" key="1">
    <source>
        <dbReference type="SAM" id="Phobius"/>
    </source>
</evidence>
<proteinExistence type="predicted"/>
<evidence type="ECO:0000313" key="2">
    <source>
        <dbReference type="EMBL" id="SIS90404.1"/>
    </source>
</evidence>
<gene>
    <name evidence="2" type="ORF">SAMN05421785_103548</name>
</gene>
<name>A0A1N7MW84_9FLAO</name>
<organism evidence="2 3">
    <name type="scientific">Chryseobacterium gambrini</name>
    <dbReference type="NCBI Taxonomy" id="373672"/>
    <lineage>
        <taxon>Bacteria</taxon>
        <taxon>Pseudomonadati</taxon>
        <taxon>Bacteroidota</taxon>
        <taxon>Flavobacteriia</taxon>
        <taxon>Flavobacteriales</taxon>
        <taxon>Weeksellaceae</taxon>
        <taxon>Chryseobacterium group</taxon>
        <taxon>Chryseobacterium</taxon>
    </lineage>
</organism>
<dbReference type="Proteomes" id="UP000185781">
    <property type="component" value="Unassembled WGS sequence"/>
</dbReference>
<keyword evidence="1" id="KW-0812">Transmembrane</keyword>
<sequence>MVAYYLYIPLAYIYNQINNSDEVSILEKQNFWISISLLIWIIFFIFKMIPYYYLNQNDKQFLETIDLIFQTANMLSYILFIKALICKQ</sequence>
<reference evidence="2 3" key="1">
    <citation type="submission" date="2017-01" db="EMBL/GenBank/DDBJ databases">
        <authorList>
            <person name="Mah S.A."/>
            <person name="Swanson W.J."/>
            <person name="Moy G.W."/>
            <person name="Vacquier V.D."/>
        </authorList>
    </citation>
    <scope>NUCLEOTIDE SEQUENCE [LARGE SCALE GENOMIC DNA]</scope>
    <source>
        <strain evidence="2 3">DSM 18014</strain>
    </source>
</reference>
<protein>
    <submittedName>
        <fullName evidence="2">Uncharacterized protein</fullName>
    </submittedName>
</protein>
<dbReference type="EMBL" id="FTOV01000003">
    <property type="protein sequence ID" value="SIS90404.1"/>
    <property type="molecule type" value="Genomic_DNA"/>
</dbReference>
<feature type="transmembrane region" description="Helical" evidence="1">
    <location>
        <begin position="31"/>
        <end position="53"/>
    </location>
</feature>
<feature type="transmembrane region" description="Helical" evidence="1">
    <location>
        <begin position="65"/>
        <end position="85"/>
    </location>
</feature>
<accession>A0A1N7MW84</accession>